<dbReference type="NCBIfam" id="TIGR00277">
    <property type="entry name" value="HDIG"/>
    <property type="match status" value="1"/>
</dbReference>
<sequence>MGATIQALALTVEVRDAYTAGHQRQVTNLARAIATEMQLSKRHIDGIRMAGAIHDIGKIGVPIEILNKPLRLGDIEFALIKVHPVVGYNILKQIKFPWPVAKIVFQHHERMDGSGYPHGLSGEDILLEARILGVADVVEAMCSHRPYRPALGIDKALEEISKNKGILYDPQVVDTCLKLFTEKGFRFE</sequence>
<dbReference type="CDD" id="cd00077">
    <property type="entry name" value="HDc"/>
    <property type="match status" value="1"/>
</dbReference>
<proteinExistence type="predicted"/>
<name>X0ZH38_9ZZZZ</name>
<evidence type="ECO:0000259" key="1">
    <source>
        <dbReference type="PROSITE" id="PS51832"/>
    </source>
</evidence>
<dbReference type="PROSITE" id="PS51832">
    <property type="entry name" value="HD_GYP"/>
    <property type="match status" value="1"/>
</dbReference>
<accession>X0ZH38</accession>
<dbReference type="SMART" id="SM00471">
    <property type="entry name" value="HDc"/>
    <property type="match status" value="1"/>
</dbReference>
<evidence type="ECO:0000313" key="2">
    <source>
        <dbReference type="EMBL" id="GAG68920.1"/>
    </source>
</evidence>
<dbReference type="InterPro" id="IPR003607">
    <property type="entry name" value="HD/PDEase_dom"/>
</dbReference>
<dbReference type="AlphaFoldDB" id="X0ZH38"/>
<dbReference type="PANTHER" id="PTHR43155:SF2">
    <property type="entry name" value="CYCLIC DI-GMP PHOSPHODIESTERASE PA4108"/>
    <property type="match status" value="1"/>
</dbReference>
<reference evidence="2" key="1">
    <citation type="journal article" date="2014" name="Front. Microbiol.">
        <title>High frequency of phylogenetically diverse reductive dehalogenase-homologous genes in deep subseafloor sedimentary metagenomes.</title>
        <authorList>
            <person name="Kawai M."/>
            <person name="Futagami T."/>
            <person name="Toyoda A."/>
            <person name="Takaki Y."/>
            <person name="Nishi S."/>
            <person name="Hori S."/>
            <person name="Arai W."/>
            <person name="Tsubouchi T."/>
            <person name="Morono Y."/>
            <person name="Uchiyama I."/>
            <person name="Ito T."/>
            <person name="Fujiyama A."/>
            <person name="Inagaki F."/>
            <person name="Takami H."/>
        </authorList>
    </citation>
    <scope>NUCLEOTIDE SEQUENCE</scope>
    <source>
        <strain evidence="2">Expedition CK06-06</strain>
    </source>
</reference>
<dbReference type="PANTHER" id="PTHR43155">
    <property type="entry name" value="CYCLIC DI-GMP PHOSPHODIESTERASE PA4108-RELATED"/>
    <property type="match status" value="1"/>
</dbReference>
<dbReference type="Pfam" id="PF13487">
    <property type="entry name" value="HD_5"/>
    <property type="match status" value="1"/>
</dbReference>
<comment type="caution">
    <text evidence="2">The sequence shown here is derived from an EMBL/GenBank/DDBJ whole genome shotgun (WGS) entry which is preliminary data.</text>
</comment>
<gene>
    <name evidence="2" type="ORF">S01H4_20980</name>
</gene>
<dbReference type="Gene3D" id="1.10.3210.10">
    <property type="entry name" value="Hypothetical protein af1432"/>
    <property type="match status" value="1"/>
</dbReference>
<feature type="domain" description="HD-GYP" evidence="1">
    <location>
        <begin position="1"/>
        <end position="188"/>
    </location>
</feature>
<protein>
    <recommendedName>
        <fullName evidence="1">HD-GYP domain-containing protein</fullName>
    </recommendedName>
</protein>
<dbReference type="SUPFAM" id="SSF109604">
    <property type="entry name" value="HD-domain/PDEase-like"/>
    <property type="match status" value="1"/>
</dbReference>
<dbReference type="InterPro" id="IPR006675">
    <property type="entry name" value="HDIG_dom"/>
</dbReference>
<dbReference type="EMBL" id="BART01009467">
    <property type="protein sequence ID" value="GAG68920.1"/>
    <property type="molecule type" value="Genomic_DNA"/>
</dbReference>
<organism evidence="2">
    <name type="scientific">marine sediment metagenome</name>
    <dbReference type="NCBI Taxonomy" id="412755"/>
    <lineage>
        <taxon>unclassified sequences</taxon>
        <taxon>metagenomes</taxon>
        <taxon>ecological metagenomes</taxon>
    </lineage>
</organism>
<dbReference type="InterPro" id="IPR037522">
    <property type="entry name" value="HD_GYP_dom"/>
</dbReference>